<protein>
    <recommendedName>
        <fullName evidence="2">TadE-like domain-containing protein</fullName>
    </recommendedName>
</protein>
<evidence type="ECO:0000313" key="4">
    <source>
        <dbReference type="Proteomes" id="UP000032668"/>
    </source>
</evidence>
<gene>
    <name evidence="3" type="ORF">Aam_060_036</name>
</gene>
<proteinExistence type="predicted"/>
<organism evidence="3 4">
    <name type="scientific">Acidocella aminolytica 101 = DSM 11237</name>
    <dbReference type="NCBI Taxonomy" id="1120923"/>
    <lineage>
        <taxon>Bacteria</taxon>
        <taxon>Pseudomonadati</taxon>
        <taxon>Pseudomonadota</taxon>
        <taxon>Alphaproteobacteria</taxon>
        <taxon>Acetobacterales</taxon>
        <taxon>Acidocellaceae</taxon>
        <taxon>Acidocella</taxon>
    </lineage>
</organism>
<dbReference type="OrthoDB" id="9978023at2"/>
<keyword evidence="1" id="KW-0472">Membrane</keyword>
<dbReference type="Proteomes" id="UP000032668">
    <property type="component" value="Unassembled WGS sequence"/>
</dbReference>
<keyword evidence="1" id="KW-1133">Transmembrane helix</keyword>
<name>A0A0D6PGB2_9PROT</name>
<sequence>MNLCVWRILSRFTQDKEAATAVEFAIIGSVFFLIIAAIFILSLDMYWQLTLDTALNAAVREVQIGKVTTGTGFVDAVCQEFTLVAGNGCTSKLQYSVQSGSYFGSASDSSSIIGQAGGLTASGLSKPANFPTITRSSAGAPQFVLIQVAFPVPFSMDSALNAVVTQNGTDYLYSAAATEVEP</sequence>
<dbReference type="RefSeq" id="WP_158320118.1">
    <property type="nucleotide sequence ID" value="NZ_BANC01000059.1"/>
</dbReference>
<comment type="caution">
    <text evidence="3">The sequence shown here is derived from an EMBL/GenBank/DDBJ whole genome shotgun (WGS) entry which is preliminary data.</text>
</comment>
<reference evidence="3 4" key="1">
    <citation type="submission" date="2012-11" db="EMBL/GenBank/DDBJ databases">
        <title>Whole genome sequence of Acidocella aminolytica 101 = DSM 11237.</title>
        <authorList>
            <person name="Azuma Y."/>
            <person name="Higashiura N."/>
            <person name="Hirakawa H."/>
            <person name="Matsushita K."/>
        </authorList>
    </citation>
    <scope>NUCLEOTIDE SEQUENCE [LARGE SCALE GENOMIC DNA]</scope>
    <source>
        <strain evidence="4">101 / DSM 11237</strain>
    </source>
</reference>
<evidence type="ECO:0000256" key="1">
    <source>
        <dbReference type="SAM" id="Phobius"/>
    </source>
</evidence>
<dbReference type="Pfam" id="PF07811">
    <property type="entry name" value="TadE"/>
    <property type="match status" value="1"/>
</dbReference>
<keyword evidence="4" id="KW-1185">Reference proteome</keyword>
<evidence type="ECO:0000259" key="2">
    <source>
        <dbReference type="Pfam" id="PF07811"/>
    </source>
</evidence>
<feature type="transmembrane region" description="Helical" evidence="1">
    <location>
        <begin position="21"/>
        <end position="47"/>
    </location>
</feature>
<dbReference type="AlphaFoldDB" id="A0A0D6PGB2"/>
<dbReference type="InterPro" id="IPR012495">
    <property type="entry name" value="TadE-like_dom"/>
</dbReference>
<keyword evidence="1" id="KW-0812">Transmembrane</keyword>
<feature type="domain" description="TadE-like" evidence="2">
    <location>
        <begin position="19"/>
        <end position="60"/>
    </location>
</feature>
<dbReference type="EMBL" id="BANC01000059">
    <property type="protein sequence ID" value="GAN80810.1"/>
    <property type="molecule type" value="Genomic_DNA"/>
</dbReference>
<accession>A0A0D6PGB2</accession>
<dbReference type="STRING" id="1120923.SAMN02746095_00175"/>
<evidence type="ECO:0000313" key="3">
    <source>
        <dbReference type="EMBL" id="GAN80810.1"/>
    </source>
</evidence>